<reference evidence="4 5" key="1">
    <citation type="submission" date="2020-05" db="EMBL/GenBank/DDBJ databases">
        <title>Compete genome of Limnobacter sp. SAORIC-580.</title>
        <authorList>
            <person name="Song J."/>
            <person name="Cho J.-C."/>
        </authorList>
    </citation>
    <scope>NUCLEOTIDE SEQUENCE [LARGE SCALE GENOMIC DNA]</scope>
    <source>
        <strain evidence="4 5">SAORIC-580</strain>
    </source>
</reference>
<dbReference type="Proteomes" id="UP000501130">
    <property type="component" value="Chromosome"/>
</dbReference>
<dbReference type="Gene3D" id="2.40.128.270">
    <property type="match status" value="1"/>
</dbReference>
<dbReference type="InterPro" id="IPR033450">
    <property type="entry name" value="NlpE_C"/>
</dbReference>
<evidence type="ECO:0000259" key="3">
    <source>
        <dbReference type="Pfam" id="PF17185"/>
    </source>
</evidence>
<evidence type="ECO:0000313" key="4">
    <source>
        <dbReference type="EMBL" id="QJR29734.1"/>
    </source>
</evidence>
<keyword evidence="5" id="KW-1185">Reference proteome</keyword>
<dbReference type="Pfam" id="PF17185">
    <property type="entry name" value="NlpE_C"/>
    <property type="match status" value="1"/>
</dbReference>
<evidence type="ECO:0000313" key="5">
    <source>
        <dbReference type="Proteomes" id="UP000501130"/>
    </source>
</evidence>
<sequence>MFEKLWACVLMAFVFWHSGPVNATAAVPVPLPQLPATFSGTLPCASCEGIQTNITLQADGTFFSRQFYVGQPLPNQASDLGRWVMSHYGNILVTQGQNSELRYFRVKSADEIEMLDLEARTIFSTLNYSLNRTATADVPDLKLFPLTGLYRYFADAGRFIECASGLNLPVVAMGDNAKLENAYLQLREEPGQALLATVYGHIKPAQSMEGDKLTPSLHPLRFENIASGNCPKHLRSAKLENQFWTLVQLQGKPVVLPETGRAPGLMLHVDNNRLSGSGGCNQLLGTYALDGSFVQLSLVAATRMACLSEGNVDTELIDTLTQVRSWNILGQRMELYDQLGRLLARFEVR</sequence>
<proteinExistence type="predicted"/>
<dbReference type="InterPro" id="IPR038670">
    <property type="entry name" value="HslJ-like_sf"/>
</dbReference>
<feature type="domain" description="NlpE C-terminal OB" evidence="3">
    <location>
        <begin position="145"/>
        <end position="216"/>
    </location>
</feature>
<dbReference type="InterPro" id="IPR007298">
    <property type="entry name" value="Cu-R_lipoprotein_NlpE"/>
</dbReference>
<accession>A0ABX6N5Q8</accession>
<evidence type="ECO:0000256" key="1">
    <source>
        <dbReference type="SAM" id="SignalP"/>
    </source>
</evidence>
<dbReference type="InterPro" id="IPR053147">
    <property type="entry name" value="Hsp_HslJ-like"/>
</dbReference>
<evidence type="ECO:0000259" key="2">
    <source>
        <dbReference type="Pfam" id="PF03724"/>
    </source>
</evidence>
<dbReference type="InterPro" id="IPR005184">
    <property type="entry name" value="DUF306_Meta_HslJ"/>
</dbReference>
<feature type="domain" description="DUF306" evidence="2">
    <location>
        <begin position="237"/>
        <end position="346"/>
    </location>
</feature>
<organism evidence="4 5">
    <name type="scientific">Limnobacter profundi</name>
    <dbReference type="NCBI Taxonomy" id="2732163"/>
    <lineage>
        <taxon>Bacteria</taxon>
        <taxon>Pseudomonadati</taxon>
        <taxon>Pseudomonadota</taxon>
        <taxon>Betaproteobacteria</taxon>
        <taxon>Burkholderiales</taxon>
        <taxon>Burkholderiaceae</taxon>
        <taxon>Limnobacter</taxon>
    </lineage>
</organism>
<keyword evidence="1" id="KW-0732">Signal</keyword>
<dbReference type="PANTHER" id="PTHR35535">
    <property type="entry name" value="HEAT SHOCK PROTEIN HSLJ"/>
    <property type="match status" value="1"/>
</dbReference>
<dbReference type="Gene3D" id="2.40.128.640">
    <property type="match status" value="1"/>
</dbReference>
<dbReference type="EMBL" id="CP053084">
    <property type="protein sequence ID" value="QJR29734.1"/>
    <property type="molecule type" value="Genomic_DNA"/>
</dbReference>
<name>A0ABX6N5Q8_9BURK</name>
<dbReference type="Pfam" id="PF04170">
    <property type="entry name" value="NlpE"/>
    <property type="match status" value="1"/>
</dbReference>
<gene>
    <name evidence="4" type="ORF">HKT17_08425</name>
</gene>
<dbReference type="PANTHER" id="PTHR35535:SF1">
    <property type="entry name" value="HEAT SHOCK PROTEIN HSLJ"/>
    <property type="match status" value="1"/>
</dbReference>
<protein>
    <submittedName>
        <fullName evidence="4">META domain-containing protein</fullName>
    </submittedName>
</protein>
<dbReference type="Pfam" id="PF03724">
    <property type="entry name" value="META"/>
    <property type="match status" value="1"/>
</dbReference>
<dbReference type="Gene3D" id="2.40.50.540">
    <property type="match status" value="1"/>
</dbReference>
<dbReference type="InterPro" id="IPR038139">
    <property type="entry name" value="NlpE_C_sf"/>
</dbReference>
<feature type="chain" id="PRO_5046640867" evidence="1">
    <location>
        <begin position="24"/>
        <end position="349"/>
    </location>
</feature>
<dbReference type="RefSeq" id="WP_171099272.1">
    <property type="nucleotide sequence ID" value="NZ_CP053084.1"/>
</dbReference>
<feature type="signal peptide" evidence="1">
    <location>
        <begin position="1"/>
        <end position="23"/>
    </location>
</feature>